<evidence type="ECO:0000313" key="4">
    <source>
        <dbReference type="EMBL" id="ODM14628.1"/>
    </source>
</evidence>
<keyword evidence="5" id="KW-1185">Reference proteome</keyword>
<dbReference type="InterPro" id="IPR036691">
    <property type="entry name" value="Endo/exonu/phosph_ase_sf"/>
</dbReference>
<dbReference type="CDD" id="cd09276">
    <property type="entry name" value="Rnase_HI_RT_non_LTR"/>
    <property type="match status" value="1"/>
</dbReference>
<gene>
    <name evidence="4" type="ORF">SI65_09973</name>
</gene>
<dbReference type="InterPro" id="IPR036397">
    <property type="entry name" value="RNaseH_sf"/>
</dbReference>
<organism evidence="4 5">
    <name type="scientific">Aspergillus cristatus</name>
    <name type="common">Chinese Fuzhuan brick tea-fermentation fungus</name>
    <name type="synonym">Eurotium cristatum</name>
    <dbReference type="NCBI Taxonomy" id="573508"/>
    <lineage>
        <taxon>Eukaryota</taxon>
        <taxon>Fungi</taxon>
        <taxon>Dikarya</taxon>
        <taxon>Ascomycota</taxon>
        <taxon>Pezizomycotina</taxon>
        <taxon>Eurotiomycetes</taxon>
        <taxon>Eurotiomycetidae</taxon>
        <taxon>Eurotiales</taxon>
        <taxon>Aspergillaceae</taxon>
        <taxon>Aspergillus</taxon>
        <taxon>Aspergillus subgen. Aspergillus</taxon>
    </lineage>
</organism>
<dbReference type="Proteomes" id="UP000094569">
    <property type="component" value="Unassembled WGS sequence"/>
</dbReference>
<dbReference type="Gene3D" id="3.30.420.10">
    <property type="entry name" value="Ribonuclease H-like superfamily/Ribonuclease H"/>
    <property type="match status" value="1"/>
</dbReference>
<dbReference type="PANTHER" id="PTHR33481">
    <property type="entry name" value="REVERSE TRANSCRIPTASE"/>
    <property type="match status" value="1"/>
</dbReference>
<dbReference type="Pfam" id="PF14529">
    <property type="entry name" value="Exo_endo_phos_2"/>
    <property type="match status" value="1"/>
</dbReference>
<name>A0A1E3B126_ASPCR</name>
<comment type="caution">
    <text evidence="4">The sequence shown here is derived from an EMBL/GenBank/DDBJ whole genome shotgun (WGS) entry which is preliminary data.</text>
</comment>
<dbReference type="GO" id="GO:0004523">
    <property type="term" value="F:RNA-DNA hybrid ribonuclease activity"/>
    <property type="evidence" value="ECO:0007669"/>
    <property type="project" value="InterPro"/>
</dbReference>
<dbReference type="InterPro" id="IPR012337">
    <property type="entry name" value="RNaseH-like_sf"/>
</dbReference>
<dbReference type="CDD" id="cd01650">
    <property type="entry name" value="RT_nLTR_like"/>
    <property type="match status" value="1"/>
</dbReference>
<feature type="region of interest" description="Disordered" evidence="1">
    <location>
        <begin position="1014"/>
        <end position="1033"/>
    </location>
</feature>
<evidence type="ECO:0000256" key="1">
    <source>
        <dbReference type="SAM" id="MobiDB-lite"/>
    </source>
</evidence>
<dbReference type="GO" id="GO:0003676">
    <property type="term" value="F:nucleic acid binding"/>
    <property type="evidence" value="ECO:0007669"/>
    <property type="project" value="InterPro"/>
</dbReference>
<dbReference type="SUPFAM" id="SSF56219">
    <property type="entry name" value="DNase I-like"/>
    <property type="match status" value="1"/>
</dbReference>
<dbReference type="InterPro" id="IPR000477">
    <property type="entry name" value="RT_dom"/>
</dbReference>
<proteinExistence type="predicted"/>
<dbReference type="STRING" id="573508.A0A1E3B126"/>
<dbReference type="InterPro" id="IPR043502">
    <property type="entry name" value="DNA/RNA_pol_sf"/>
</dbReference>
<dbReference type="InterPro" id="IPR002156">
    <property type="entry name" value="RNaseH_domain"/>
</dbReference>
<dbReference type="EMBL" id="JXNT01000023">
    <property type="protein sequence ID" value="ODM14628.1"/>
    <property type="molecule type" value="Genomic_DNA"/>
</dbReference>
<dbReference type="PROSITE" id="PS50879">
    <property type="entry name" value="RNASE_H_1"/>
    <property type="match status" value="1"/>
</dbReference>
<protein>
    <recommendedName>
        <fullName evidence="6">RNase H type-1 domain-containing protein</fullName>
    </recommendedName>
</protein>
<sequence length="1323" mass="147598">MRLLQHNCRKTYAVTVAALEAGLELGVGLACLQEPYIDMEFRHGGYQIYWPEAGSLRDQRVAVAIRRDLVSKVIVEARTDLLDHPYFMAIDVWELNQAREKARRTRIINCYDNWLGIGHCWHGESERQRRALEDVQWDQVVEGRCLLVGDFNAHSPLWNPLARARLNAGPLEDLIDKAGLYINNELGVSTRPKRTPGISIIDLALTTVSMGPLETWTIDQEHPTGSDHELIIMEWPSLERKLAAPSQDVTGWQIQTLQANPQALEKAKGDWQARTESRPCLGDSCSSEDLAGEAIWIQEALTAVLNRHAKQLRVTPLSKRWWGTEIKEACRTYSHARWAWQGQKISTAELREVRNNYYQAIRRAKRTCWETFLEGATDQTGLGDTARCWRALEYTKPRNMATTPTLRGPQGQLASSIDEKETLIRETAFPQAPGDSQEVEIPQGSWHSQVDEEIVKHALFHQAVQKAPGIDRLNFRALRLLWEWDSPRIIALAQQCFRLGLHPPVWKVAKGILLRKPNKPDYTAVKAYRVISLLNCLGKVVEKIAAEAIALHCETMGVLHPGQMGSRKQRSAIDAVACLIQNTHEAWKLQQLVGALFLDLQIDNTQCPAHPINSGVPQGSPVSPILFIIYLSGVFEVIERSVTGIQSLSFADDIGLLASGYSVKEVCDKLQKAAKVAIEWGHDNVVQWLGVWLDSGLNLKTHYQTCMRKARAAENRVQRLCQSHGLAPGLARQVQVAAVQSVALYGAELWWQGQKDRLAGIQLMINRQARAITGMLKSTPVGPLVREAGLAPAEALLEARQLRYTTRLLSLPENHPAKKILPTPGNRQWAERNNQGPWSLGQHLARQFANILPADPSEGFESMIQTTSSQFPGQIEVPLGPEALAAAQSLPPGLAIWSDGSRLENGRCGAGLAWQEPGGTWKTQGLPLGRGYEVFDAELLGVVRALQVAEKVGDQRPVTILLDSQAAIARLRHTQPGPGQALAVQAHAIAKRLHTQGHQPTIQWVPGHAGVEGNEKADQAAKQAAGKPPGRGPREISLAFACRARTEAITTQKQRWLTKELGQRSQQGQRIYSLQKNWWLDPTAAVVPKHLASRYFQLKSGHAAIGAHLHRIRVQEDATCEGCGIPRETTHHLLFECREWRHQRNRLYKDLETDGVMRPTTTEEHPQGRLLGEPRATKALLRFLASTSVALPRTHLQRTAERARRDDEWGLGALEEAIRTGEGKMQQKGQYQAATRGKIQVERGNDDILKVTKSDTYLSINTAHKRLPENSWVALSKKWMSSNNHQESAPGLHAVQEPLGYGCRSFTVVVPSTDFEKFKQTIL</sequence>
<dbReference type="SUPFAM" id="SSF53098">
    <property type="entry name" value="Ribonuclease H-like"/>
    <property type="match status" value="1"/>
</dbReference>
<dbReference type="Pfam" id="PF00078">
    <property type="entry name" value="RVT_1"/>
    <property type="match status" value="1"/>
</dbReference>
<dbReference type="PROSITE" id="PS50878">
    <property type="entry name" value="RT_POL"/>
    <property type="match status" value="1"/>
</dbReference>
<dbReference type="SUPFAM" id="SSF56672">
    <property type="entry name" value="DNA/RNA polymerases"/>
    <property type="match status" value="1"/>
</dbReference>
<evidence type="ECO:0000313" key="5">
    <source>
        <dbReference type="Proteomes" id="UP000094569"/>
    </source>
</evidence>
<evidence type="ECO:0000259" key="2">
    <source>
        <dbReference type="PROSITE" id="PS50878"/>
    </source>
</evidence>
<dbReference type="Gene3D" id="3.60.10.10">
    <property type="entry name" value="Endonuclease/exonuclease/phosphatase"/>
    <property type="match status" value="1"/>
</dbReference>
<accession>A0A1E3B126</accession>
<feature type="domain" description="Reverse transcriptase" evidence="2">
    <location>
        <begin position="495"/>
        <end position="728"/>
    </location>
</feature>
<dbReference type="InterPro" id="IPR005135">
    <property type="entry name" value="Endo/exonuclease/phosphatase"/>
</dbReference>
<dbReference type="PANTHER" id="PTHR33481:SF1">
    <property type="entry name" value="ENDONUCLEASE_EXONUCLEASE_PHOSPHATASE DOMAIN-CONTAINING PROTEIN-RELATED"/>
    <property type="match status" value="1"/>
</dbReference>
<reference evidence="4 5" key="1">
    <citation type="journal article" date="2016" name="BMC Genomics">
        <title>Comparative genomic and transcriptomic analyses of the Fuzhuan brick tea-fermentation fungus Aspergillus cristatus.</title>
        <authorList>
            <person name="Ge Y."/>
            <person name="Wang Y."/>
            <person name="Liu Y."/>
            <person name="Tan Y."/>
            <person name="Ren X."/>
            <person name="Zhang X."/>
            <person name="Hyde K.D."/>
            <person name="Liu Y."/>
            <person name="Liu Z."/>
        </authorList>
    </citation>
    <scope>NUCLEOTIDE SEQUENCE [LARGE SCALE GENOMIC DNA]</scope>
    <source>
        <strain evidence="4 5">GZAAS20.1005</strain>
    </source>
</reference>
<dbReference type="OrthoDB" id="4510570at2759"/>
<dbReference type="VEuPathDB" id="FungiDB:SI65_09973"/>
<evidence type="ECO:0000259" key="3">
    <source>
        <dbReference type="PROSITE" id="PS50879"/>
    </source>
</evidence>
<evidence type="ECO:0008006" key="6">
    <source>
        <dbReference type="Google" id="ProtNLM"/>
    </source>
</evidence>
<feature type="domain" description="RNase H type-1" evidence="3">
    <location>
        <begin position="890"/>
        <end position="1026"/>
    </location>
</feature>
<dbReference type="Pfam" id="PF00075">
    <property type="entry name" value="RNase_H"/>
    <property type="match status" value="1"/>
</dbReference>